<evidence type="ECO:0000256" key="13">
    <source>
        <dbReference type="SAM" id="MobiDB-lite"/>
    </source>
</evidence>
<feature type="region of interest" description="Disordered" evidence="13">
    <location>
        <begin position="1"/>
        <end position="34"/>
    </location>
</feature>
<keyword evidence="6 11" id="KW-0813">Transport</keyword>
<comment type="similarity">
    <text evidence="4">Belongs to the snurportin family.</text>
</comment>
<dbReference type="Pfam" id="PF11538">
    <property type="entry name" value="Snurportin1"/>
    <property type="match status" value="1"/>
</dbReference>
<evidence type="ECO:0000256" key="1">
    <source>
        <dbReference type="ARBA" id="ARBA00003975"/>
    </source>
</evidence>
<dbReference type="GO" id="GO:0061608">
    <property type="term" value="F:nuclear import signal receptor activity"/>
    <property type="evidence" value="ECO:0007669"/>
    <property type="project" value="InterPro"/>
</dbReference>
<feature type="compositionally biased region" description="Basic and acidic residues" evidence="13">
    <location>
        <begin position="22"/>
        <end position="34"/>
    </location>
</feature>
<dbReference type="GO" id="GO:0006606">
    <property type="term" value="P:protein import into nucleus"/>
    <property type="evidence" value="ECO:0007669"/>
    <property type="project" value="InterPro"/>
</dbReference>
<proteinExistence type="inferred from homology"/>
<gene>
    <name evidence="15" type="ORF">GPUH_LOCUS3415</name>
</gene>
<dbReference type="AlphaFoldDB" id="A0A183D3X4"/>
<sequence>VDTAPNSTAREHPRFSQYKYTGRAEENQENRRREYLQRQKEMRFDYANHARKLAMNEFDEEDDKMDMEAENEEVDEAEMEEAGSEGKKKKWRKYSKKAKKERIRRNRYANELMLSEWLVDIPTTLSKDWICLPCPTGKRCLVVASNGVTTAYAKTGFMITQFRSYLPVAVEIQLEEKIPHRKSLQYRFVCLPYCRCENSLMEEMMHREFEFELDGVLFYHANVRYEKGQSPLGM</sequence>
<name>A0A183D3X4_9BILA</name>
<keyword evidence="7" id="KW-0963">Cytoplasm</keyword>
<dbReference type="GO" id="GO:0003723">
    <property type="term" value="F:RNA binding"/>
    <property type="evidence" value="ECO:0007669"/>
    <property type="project" value="UniProtKB-KW"/>
</dbReference>
<evidence type="ECO:0000259" key="14">
    <source>
        <dbReference type="PROSITE" id="PS51214"/>
    </source>
</evidence>
<dbReference type="Proteomes" id="UP000271098">
    <property type="component" value="Unassembled WGS sequence"/>
</dbReference>
<evidence type="ECO:0000256" key="3">
    <source>
        <dbReference type="ARBA" id="ARBA00004496"/>
    </source>
</evidence>
<reference evidence="15 16" key="2">
    <citation type="submission" date="2018-11" db="EMBL/GenBank/DDBJ databases">
        <authorList>
            <consortium name="Pathogen Informatics"/>
        </authorList>
    </citation>
    <scope>NUCLEOTIDE SEQUENCE [LARGE SCALE GENOMIC DNA]</scope>
</reference>
<dbReference type="Pfam" id="PF21974">
    <property type="entry name" value="SPN1_m3Gcap_bd"/>
    <property type="match status" value="2"/>
</dbReference>
<dbReference type="OrthoDB" id="10003593at2759"/>
<evidence type="ECO:0000256" key="2">
    <source>
        <dbReference type="ARBA" id="ARBA00004123"/>
    </source>
</evidence>
<organism evidence="17">
    <name type="scientific">Gongylonema pulchrum</name>
    <dbReference type="NCBI Taxonomy" id="637853"/>
    <lineage>
        <taxon>Eukaryota</taxon>
        <taxon>Metazoa</taxon>
        <taxon>Ecdysozoa</taxon>
        <taxon>Nematoda</taxon>
        <taxon>Chromadorea</taxon>
        <taxon>Rhabditida</taxon>
        <taxon>Spirurina</taxon>
        <taxon>Spiruromorpha</taxon>
        <taxon>Spiruroidea</taxon>
        <taxon>Gongylonematidae</taxon>
        <taxon>Gongylonema</taxon>
    </lineage>
</organism>
<dbReference type="GO" id="GO:0061015">
    <property type="term" value="P:snRNA import into nucleus"/>
    <property type="evidence" value="ECO:0007669"/>
    <property type="project" value="InterPro"/>
</dbReference>
<evidence type="ECO:0000256" key="5">
    <source>
        <dbReference type="ARBA" id="ARBA00016034"/>
    </source>
</evidence>
<dbReference type="PANTHER" id="PTHR13403:SF6">
    <property type="entry name" value="SNURPORTIN-1"/>
    <property type="match status" value="1"/>
</dbReference>
<evidence type="ECO:0000256" key="6">
    <source>
        <dbReference type="ARBA" id="ARBA00022448"/>
    </source>
</evidence>
<keyword evidence="8" id="KW-0694">RNA-binding</keyword>
<evidence type="ECO:0000256" key="7">
    <source>
        <dbReference type="ARBA" id="ARBA00022490"/>
    </source>
</evidence>
<dbReference type="Gene3D" id="3.30.470.30">
    <property type="entry name" value="DNA ligase/mRNA capping enzyme"/>
    <property type="match status" value="2"/>
</dbReference>
<evidence type="ECO:0000256" key="8">
    <source>
        <dbReference type="ARBA" id="ARBA00022884"/>
    </source>
</evidence>
<dbReference type="PANTHER" id="PTHR13403">
    <property type="entry name" value="SNURPORTIN1 RNUT1 PROTEIN RNA, U TRANSPORTER 1"/>
    <property type="match status" value="1"/>
</dbReference>
<dbReference type="EMBL" id="UYRT01005844">
    <property type="protein sequence ID" value="VDK39483.1"/>
    <property type="molecule type" value="Genomic_DNA"/>
</dbReference>
<accession>A0A183D3X4</accession>
<dbReference type="InterPro" id="IPR017336">
    <property type="entry name" value="Snurportin-1"/>
</dbReference>
<dbReference type="InterPro" id="IPR047857">
    <property type="entry name" value="Snurportin1_C"/>
</dbReference>
<evidence type="ECO:0000313" key="16">
    <source>
        <dbReference type="Proteomes" id="UP000271098"/>
    </source>
</evidence>
<dbReference type="InterPro" id="IPR024721">
    <property type="entry name" value="Snurportin-1_N"/>
</dbReference>
<evidence type="ECO:0000256" key="12">
    <source>
        <dbReference type="SAM" id="Coils"/>
    </source>
</evidence>
<evidence type="ECO:0000256" key="9">
    <source>
        <dbReference type="ARBA" id="ARBA00023242"/>
    </source>
</evidence>
<keyword evidence="9" id="KW-0539">Nucleus</keyword>
<feature type="domain" description="IBB" evidence="14">
    <location>
        <begin position="1"/>
        <end position="60"/>
    </location>
</feature>
<reference evidence="17" key="1">
    <citation type="submission" date="2016-06" db="UniProtKB">
        <authorList>
            <consortium name="WormBaseParasite"/>
        </authorList>
    </citation>
    <scope>IDENTIFICATION</scope>
</reference>
<comment type="function">
    <text evidence="1">Functions as an U snRNP-specific nuclear import adapter. Involved in the trimethylguanosine (m3G)-cap-dependent nuclear import of U snRNPs. Binds specifically to the terminal m3G-cap U snRNAs.</text>
</comment>
<evidence type="ECO:0000256" key="10">
    <source>
        <dbReference type="ARBA" id="ARBA00031454"/>
    </source>
</evidence>
<dbReference type="WBParaSite" id="GPUH_0000342101-mRNA-1">
    <property type="protein sequence ID" value="GPUH_0000342101-mRNA-1"/>
    <property type="gene ID" value="GPUH_0000342101"/>
</dbReference>
<evidence type="ECO:0000256" key="11">
    <source>
        <dbReference type="PROSITE-ProRule" id="PRU00561"/>
    </source>
</evidence>
<dbReference type="InterPro" id="IPR002652">
    <property type="entry name" value="Importin-a_IBB"/>
</dbReference>
<dbReference type="PROSITE" id="PS51214">
    <property type="entry name" value="IBB"/>
    <property type="match status" value="1"/>
</dbReference>
<feature type="coiled-coil region" evidence="12">
    <location>
        <begin position="60"/>
        <end position="87"/>
    </location>
</feature>
<dbReference type="SUPFAM" id="SSF56091">
    <property type="entry name" value="DNA ligase/mRNA capping enzyme, catalytic domain"/>
    <property type="match status" value="1"/>
</dbReference>
<dbReference type="GO" id="GO:0005737">
    <property type="term" value="C:cytoplasm"/>
    <property type="evidence" value="ECO:0007669"/>
    <property type="project" value="UniProtKB-SubCell"/>
</dbReference>
<evidence type="ECO:0000256" key="4">
    <source>
        <dbReference type="ARBA" id="ARBA00007540"/>
    </source>
</evidence>
<protein>
    <recommendedName>
        <fullName evidence="5">Snurportin-1</fullName>
    </recommendedName>
    <alternativeName>
        <fullName evidence="10">RNA U transporter 1</fullName>
    </alternativeName>
</protein>
<keyword evidence="16" id="KW-1185">Reference proteome</keyword>
<evidence type="ECO:0000313" key="15">
    <source>
        <dbReference type="EMBL" id="VDK39483.1"/>
    </source>
</evidence>
<evidence type="ECO:0000313" key="17">
    <source>
        <dbReference type="WBParaSite" id="GPUH_0000342101-mRNA-1"/>
    </source>
</evidence>
<keyword evidence="12" id="KW-0175">Coiled coil</keyword>
<dbReference type="GO" id="GO:0005634">
    <property type="term" value="C:nucleus"/>
    <property type="evidence" value="ECO:0007669"/>
    <property type="project" value="UniProtKB-SubCell"/>
</dbReference>
<comment type="subcellular location">
    <subcellularLocation>
        <location evidence="3">Cytoplasm</location>
    </subcellularLocation>
    <subcellularLocation>
        <location evidence="2">Nucleus</location>
    </subcellularLocation>
</comment>